<comment type="subunit">
    <text evidence="4">Interacts with translational regulator CsrA and flagellin(s).</text>
</comment>
<evidence type="ECO:0000256" key="3">
    <source>
        <dbReference type="ARBA" id="ARBA00022845"/>
    </source>
</evidence>
<keyword evidence="3 4" id="KW-0810">Translation regulation</keyword>
<name>A0ABS6RV72_9BACT</name>
<dbReference type="RefSeq" id="WP_218251150.1">
    <property type="nucleotide sequence ID" value="NZ_JABXWD010000029.1"/>
</dbReference>
<dbReference type="Pfam" id="PF02623">
    <property type="entry name" value="FliW"/>
    <property type="match status" value="1"/>
</dbReference>
<dbReference type="Gene3D" id="2.30.290.10">
    <property type="entry name" value="BH3618-like"/>
    <property type="match status" value="1"/>
</dbReference>
<proteinExistence type="inferred from homology"/>
<protein>
    <recommendedName>
        <fullName evidence="4">Flagellar assembly factor FliW</fullName>
    </recommendedName>
</protein>
<evidence type="ECO:0000256" key="1">
    <source>
        <dbReference type="ARBA" id="ARBA00022490"/>
    </source>
</evidence>
<dbReference type="InterPro" id="IPR003775">
    <property type="entry name" value="Flagellar_assembly_factor_FliW"/>
</dbReference>
<comment type="caution">
    <text evidence="5">The sequence shown here is derived from an EMBL/GenBank/DDBJ whole genome shotgun (WGS) entry which is preliminary data.</text>
</comment>
<accession>A0ABS6RV72</accession>
<reference evidence="5 6" key="1">
    <citation type="journal article" date="2020" name="J Geophys Res Biogeosci">
        <title>Magnetotaxis as an Adaptation to Enable Bacterial Shuttling of Microbial Sulfur and Sulfur Cycling Across Aquatic Oxic#Anoxic Interfaces.</title>
        <authorList>
            <person name="Li J."/>
            <person name="Liu P."/>
            <person name="Wang J."/>
            <person name="Roberts A.P."/>
            <person name="Pan Y."/>
        </authorList>
    </citation>
    <scope>NUCLEOTIDE SEQUENCE [LARGE SCALE GENOMIC DNA]</scope>
    <source>
        <strain evidence="5 6">MYR-1_YQ</strain>
    </source>
</reference>
<keyword evidence="5" id="KW-0282">Flagellum</keyword>
<keyword evidence="5" id="KW-0969">Cilium</keyword>
<comment type="subcellular location">
    <subcellularLocation>
        <location evidence="4">Cytoplasm</location>
    </subcellularLocation>
</comment>
<evidence type="ECO:0000256" key="2">
    <source>
        <dbReference type="ARBA" id="ARBA00022795"/>
    </source>
</evidence>
<evidence type="ECO:0000256" key="4">
    <source>
        <dbReference type="HAMAP-Rule" id="MF_01185"/>
    </source>
</evidence>
<dbReference type="SUPFAM" id="SSF141457">
    <property type="entry name" value="BH3618-like"/>
    <property type="match status" value="1"/>
</dbReference>
<evidence type="ECO:0000313" key="5">
    <source>
        <dbReference type="EMBL" id="MBV6340529.1"/>
    </source>
</evidence>
<keyword evidence="6" id="KW-1185">Reference proteome</keyword>
<keyword evidence="1 4" id="KW-0963">Cytoplasm</keyword>
<dbReference type="PANTHER" id="PTHR39190">
    <property type="entry name" value="FLAGELLAR ASSEMBLY FACTOR FLIW"/>
    <property type="match status" value="1"/>
</dbReference>
<dbReference type="PANTHER" id="PTHR39190:SF1">
    <property type="entry name" value="FLAGELLAR ASSEMBLY FACTOR FLIW"/>
    <property type="match status" value="1"/>
</dbReference>
<organism evidence="5 6">
    <name type="scientific">Candidatus Magnetobacterium casense</name>
    <dbReference type="NCBI Taxonomy" id="1455061"/>
    <lineage>
        <taxon>Bacteria</taxon>
        <taxon>Pseudomonadati</taxon>
        <taxon>Nitrospirota</taxon>
        <taxon>Thermodesulfovibrionia</taxon>
        <taxon>Thermodesulfovibrionales</taxon>
        <taxon>Candidatus Magnetobacteriaceae</taxon>
        <taxon>Candidatus Magnetobacterium</taxon>
    </lineage>
</organism>
<dbReference type="EMBL" id="JABXWD010000029">
    <property type="protein sequence ID" value="MBV6340529.1"/>
    <property type="molecule type" value="Genomic_DNA"/>
</dbReference>
<gene>
    <name evidence="4" type="primary">fliW</name>
    <name evidence="5" type="ORF">HWQ67_02910</name>
</gene>
<comment type="function">
    <text evidence="4">Acts as an anti-CsrA protein, binds CsrA and prevents it from repressing translation of its target genes, one of which is flagellin. Binds to flagellin and participates in the assembly of the flagellum.</text>
</comment>
<sequence length="116" mass="12882">MIQTGKIIEFPEGLLGFADLKRYILIDHKDTPLKWLQAIDDPDIAFIVTAPAIVSTDFTLTIDSATKKYLEAENDADIVVLVIIRVDNGQVIANFRGPLVFNAAKMRGIQIVLDKL</sequence>
<keyword evidence="4" id="KW-0143">Chaperone</keyword>
<evidence type="ECO:0000313" key="6">
    <source>
        <dbReference type="Proteomes" id="UP001196980"/>
    </source>
</evidence>
<dbReference type="HAMAP" id="MF_01185">
    <property type="entry name" value="FliW"/>
    <property type="match status" value="1"/>
</dbReference>
<keyword evidence="5" id="KW-0966">Cell projection</keyword>
<dbReference type="Proteomes" id="UP001196980">
    <property type="component" value="Unassembled WGS sequence"/>
</dbReference>
<keyword evidence="2 4" id="KW-1005">Bacterial flagellum biogenesis</keyword>
<comment type="similarity">
    <text evidence="4">Belongs to the FliW family.</text>
</comment>
<dbReference type="InterPro" id="IPR024046">
    <property type="entry name" value="Flagellar_assmbl_FliW_dom_sf"/>
</dbReference>